<dbReference type="SUPFAM" id="SSF48452">
    <property type="entry name" value="TPR-like"/>
    <property type="match status" value="1"/>
</dbReference>
<proteinExistence type="predicted"/>
<keyword evidence="2 3" id="KW-0802">TPR repeat</keyword>
<dbReference type="PROSITE" id="PS50005">
    <property type="entry name" value="TPR"/>
    <property type="match status" value="4"/>
</dbReference>
<keyword evidence="5" id="KW-1185">Reference proteome</keyword>
<dbReference type="Pfam" id="PF14559">
    <property type="entry name" value="TPR_19"/>
    <property type="match status" value="1"/>
</dbReference>
<accession>A0ABT9YYN8</accession>
<dbReference type="PANTHER" id="PTHR45586:SF1">
    <property type="entry name" value="LIPOPOLYSACCHARIDE ASSEMBLY PROTEIN B"/>
    <property type="match status" value="1"/>
</dbReference>
<evidence type="ECO:0000313" key="4">
    <source>
        <dbReference type="EMBL" id="MDQ0225116.1"/>
    </source>
</evidence>
<dbReference type="EMBL" id="JAUSTZ010000002">
    <property type="protein sequence ID" value="MDQ0225116.1"/>
    <property type="molecule type" value="Genomic_DNA"/>
</dbReference>
<dbReference type="Gene3D" id="1.25.40.10">
    <property type="entry name" value="Tetratricopeptide repeat domain"/>
    <property type="match status" value="4"/>
</dbReference>
<dbReference type="Proteomes" id="UP001232245">
    <property type="component" value="Unassembled WGS sequence"/>
</dbReference>
<feature type="repeat" description="TPR" evidence="3">
    <location>
        <begin position="273"/>
        <end position="306"/>
    </location>
</feature>
<reference evidence="4 5" key="1">
    <citation type="submission" date="2023-07" db="EMBL/GenBank/DDBJ databases">
        <title>Genomic Encyclopedia of Type Strains, Phase IV (KMG-IV): sequencing the most valuable type-strain genomes for metagenomic binning, comparative biology and taxonomic classification.</title>
        <authorList>
            <person name="Goeker M."/>
        </authorList>
    </citation>
    <scope>NUCLEOTIDE SEQUENCE [LARGE SCALE GENOMIC DNA]</scope>
    <source>
        <strain evidence="4 5">DSM 17723</strain>
    </source>
</reference>
<feature type="repeat" description="TPR" evidence="3">
    <location>
        <begin position="172"/>
        <end position="205"/>
    </location>
</feature>
<gene>
    <name evidence="4" type="ORF">J2S02_001445</name>
</gene>
<organism evidence="4 5">
    <name type="scientific">Metabacillus niabensis</name>
    <dbReference type="NCBI Taxonomy" id="324854"/>
    <lineage>
        <taxon>Bacteria</taxon>
        <taxon>Bacillati</taxon>
        <taxon>Bacillota</taxon>
        <taxon>Bacilli</taxon>
        <taxon>Bacillales</taxon>
        <taxon>Bacillaceae</taxon>
        <taxon>Metabacillus</taxon>
    </lineage>
</organism>
<feature type="repeat" description="TPR" evidence="3">
    <location>
        <begin position="136"/>
        <end position="169"/>
    </location>
</feature>
<dbReference type="InterPro" id="IPR051012">
    <property type="entry name" value="CellSynth/LPSAsmb/PSIAsmb"/>
</dbReference>
<evidence type="ECO:0000313" key="5">
    <source>
        <dbReference type="Proteomes" id="UP001232245"/>
    </source>
</evidence>
<dbReference type="InterPro" id="IPR019734">
    <property type="entry name" value="TPR_rpt"/>
</dbReference>
<dbReference type="InterPro" id="IPR011990">
    <property type="entry name" value="TPR-like_helical_dom_sf"/>
</dbReference>
<dbReference type="RefSeq" id="WP_095301143.1">
    <property type="nucleotide sequence ID" value="NZ_CADEPK010000021.1"/>
</dbReference>
<comment type="caution">
    <text evidence="4">The sequence shown here is derived from an EMBL/GenBank/DDBJ whole genome shotgun (WGS) entry which is preliminary data.</text>
</comment>
<evidence type="ECO:0000256" key="1">
    <source>
        <dbReference type="ARBA" id="ARBA00022737"/>
    </source>
</evidence>
<evidence type="ECO:0000256" key="2">
    <source>
        <dbReference type="ARBA" id="ARBA00022803"/>
    </source>
</evidence>
<dbReference type="PANTHER" id="PTHR45586">
    <property type="entry name" value="TPR REPEAT-CONTAINING PROTEIN PA4667"/>
    <property type="match status" value="1"/>
</dbReference>
<keyword evidence="1" id="KW-0677">Repeat</keyword>
<protein>
    <submittedName>
        <fullName evidence="4">Tetratricopeptide (TPR) repeat protein</fullName>
    </submittedName>
</protein>
<name>A0ABT9YYN8_9BACI</name>
<evidence type="ECO:0000256" key="3">
    <source>
        <dbReference type="PROSITE-ProRule" id="PRU00339"/>
    </source>
</evidence>
<dbReference type="SMART" id="SM00028">
    <property type="entry name" value="TPR"/>
    <property type="match status" value="6"/>
</dbReference>
<sequence>MLNSVLNEAIDLVNKGKTEQGLELLENILPTLHDEEKLQLADQYFQWGIVDKAHTIVEELHFLYPEEIQITLFLAEIFIDLEKEEQAIELLNTIPVEHEFYPQALLLLADLYQMQGLAEVSEHKLLEAKQLLPEEFIIDFALGELYFHQGQYKHAIPYYEQVVSEHPEISGVQLAQRLGECLSANGQFEEALDYYQHAVDAHEDLNTLLGYGMTAFQGGFYKTAIQQLSKLKEIDPQYSSLYLYLAKAYEHEGYLDESLETVQQGIKIDEFNKELFLFGGKIAIKLGRIDEAERLLRETIAIDPSHLEAIITLSHVFLQDERYDEVIDLINESKRYGEEDPQFEWNLARAYHQKEEFSQALNHYQLAYNFFKDQREFLHEYAYFLLEDGQRSEAKKIFKQLLKNDPSNVEIGEILLQLEDDF</sequence>
<feature type="repeat" description="TPR" evidence="3">
    <location>
        <begin position="239"/>
        <end position="272"/>
    </location>
</feature>
<dbReference type="Pfam" id="PF13429">
    <property type="entry name" value="TPR_15"/>
    <property type="match status" value="1"/>
</dbReference>